<evidence type="ECO:0000313" key="2">
    <source>
        <dbReference type="Proteomes" id="UP000218209"/>
    </source>
</evidence>
<evidence type="ECO:0000313" key="1">
    <source>
        <dbReference type="EMBL" id="OSX70451.1"/>
    </source>
</evidence>
<dbReference type="Proteomes" id="UP000218209">
    <property type="component" value="Unassembled WGS sequence"/>
</dbReference>
<protein>
    <submittedName>
        <fullName evidence="1">Uncharacterized protein</fullName>
    </submittedName>
</protein>
<organism evidence="1 2">
    <name type="scientific">Porphyra umbilicalis</name>
    <name type="common">Purple laver</name>
    <name type="synonym">Red alga</name>
    <dbReference type="NCBI Taxonomy" id="2786"/>
    <lineage>
        <taxon>Eukaryota</taxon>
        <taxon>Rhodophyta</taxon>
        <taxon>Bangiophyceae</taxon>
        <taxon>Bangiales</taxon>
        <taxon>Bangiaceae</taxon>
        <taxon>Porphyra</taxon>
    </lineage>
</organism>
<name>A0A1X6NPC5_PORUM</name>
<dbReference type="EMBL" id="KV919254">
    <property type="protein sequence ID" value="OSX70451.1"/>
    <property type="molecule type" value="Genomic_DNA"/>
</dbReference>
<gene>
    <name evidence="1" type="ORF">BU14_0749s0006</name>
</gene>
<accession>A0A1X6NPC5</accession>
<reference evidence="1 2" key="1">
    <citation type="submission" date="2017-03" db="EMBL/GenBank/DDBJ databases">
        <title>WGS assembly of Porphyra umbilicalis.</title>
        <authorList>
            <person name="Brawley S.H."/>
            <person name="Blouin N.A."/>
            <person name="Ficko-Blean E."/>
            <person name="Wheeler G.L."/>
            <person name="Lohr M."/>
            <person name="Goodson H.V."/>
            <person name="Jenkins J.W."/>
            <person name="Blaby-Haas C.E."/>
            <person name="Helliwell K.E."/>
            <person name="Chan C."/>
            <person name="Marriage T."/>
            <person name="Bhattacharya D."/>
            <person name="Klein A.S."/>
            <person name="Badis Y."/>
            <person name="Brodie J."/>
            <person name="Cao Y."/>
            <person name="Collen J."/>
            <person name="Dittami S.M."/>
            <person name="Gachon C.M."/>
            <person name="Green B.R."/>
            <person name="Karpowicz S."/>
            <person name="Kim J.W."/>
            <person name="Kudahl U."/>
            <person name="Lin S."/>
            <person name="Michel G."/>
            <person name="Mittag M."/>
            <person name="Olson B.J."/>
            <person name="Pangilinan J."/>
            <person name="Peng Y."/>
            <person name="Qiu H."/>
            <person name="Shu S."/>
            <person name="Singer J.T."/>
            <person name="Smith A.G."/>
            <person name="Sprecher B.N."/>
            <person name="Wagner V."/>
            <person name="Wang W."/>
            <person name="Wang Z.-Y."/>
            <person name="Yan J."/>
            <person name="Yarish C."/>
            <person name="Zoeuner-Riek S."/>
            <person name="Zhuang Y."/>
            <person name="Zou Y."/>
            <person name="Lindquist E.A."/>
            <person name="Grimwood J."/>
            <person name="Barry K."/>
            <person name="Rokhsar D.S."/>
            <person name="Schmutz J."/>
            <person name="Stiller J.W."/>
            <person name="Grossman A.R."/>
            <person name="Prochnik S.E."/>
        </authorList>
    </citation>
    <scope>NUCLEOTIDE SEQUENCE [LARGE SCALE GENOMIC DNA]</scope>
    <source>
        <strain evidence="1">4086291</strain>
    </source>
</reference>
<sequence length="49" mass="5097">MTVRGRCSRVLMGAVGGGWWTGGGEGVCGGGGVFLERRGRRQRGCGCRP</sequence>
<dbReference type="AlphaFoldDB" id="A0A1X6NPC5"/>
<proteinExistence type="predicted"/>
<keyword evidence="2" id="KW-1185">Reference proteome</keyword>